<dbReference type="EMBL" id="JXZB01000002">
    <property type="protein sequence ID" value="KIQ65794.1"/>
    <property type="molecule type" value="Genomic_DNA"/>
</dbReference>
<dbReference type="RefSeq" id="WP_043912162.1">
    <property type="nucleotide sequence ID" value="NZ_JXZB01000002.1"/>
</dbReference>
<feature type="region of interest" description="Disordered" evidence="1">
    <location>
        <begin position="907"/>
        <end position="926"/>
    </location>
</feature>
<feature type="region of interest" description="Disordered" evidence="1">
    <location>
        <begin position="796"/>
        <end position="815"/>
    </location>
</feature>
<accession>A0A0D0PTC3</accession>
<gene>
    <name evidence="4" type="ORF">TR51_18800</name>
</gene>
<dbReference type="OrthoDB" id="3225333at2"/>
<evidence type="ECO:0000313" key="5">
    <source>
        <dbReference type="Proteomes" id="UP000032066"/>
    </source>
</evidence>
<keyword evidence="2" id="KW-0472">Membrane</keyword>
<keyword evidence="2" id="KW-0812">Transmembrane</keyword>
<feature type="domain" description="DUF7507" evidence="3">
    <location>
        <begin position="718"/>
        <end position="813"/>
    </location>
</feature>
<proteinExistence type="predicted"/>
<organism evidence="4 5">
    <name type="scientific">Kitasatospora griseola</name>
    <name type="common">Streptomyces griseolosporeus</name>
    <dbReference type="NCBI Taxonomy" id="2064"/>
    <lineage>
        <taxon>Bacteria</taxon>
        <taxon>Bacillati</taxon>
        <taxon>Actinomycetota</taxon>
        <taxon>Actinomycetes</taxon>
        <taxon>Kitasatosporales</taxon>
        <taxon>Streptomycetaceae</taxon>
        <taxon>Kitasatospora</taxon>
    </lineage>
</organism>
<feature type="transmembrane region" description="Helical" evidence="2">
    <location>
        <begin position="1191"/>
        <end position="1210"/>
    </location>
</feature>
<sequence length="1223" mass="124636">MTRHFRGPGRLRSRTARIISAAATLGLVGTGLAATLGAQAIGPAPHRAAAAPERVLATGSPLLQEDFTGATADPRFVAVGSACLTGGPVTTPLPPDGRQLTGCPLPEIGPVPPLDSAPFGYLRITDAANDQNGAVLFDQALPAGNGLDVTFDQWQYGSTTPATPADGISFFLVNGDVSLAHPGAFGGSLGYAQKLPDDNPNLAILPGVDRGYLGIGLDVLGNYFGDWEHRGNGCTTRSPAGTAFHVPAPGPNMVTVRGPGHDEDGYCFLTATTSNFSTTGPWPSTLPGQLQGPLTFLPPDVTPAQAQALLEPSRRRVNIHLTPAPAPVLTVTIDFNDGTGPHQVLQTPAPQPVPSTYKFGFAGSTGLFTDVHLIRNVVINTDEPLPELNLVKQAHQPLPANLTVGSKIPYDFVVTNSGNVPIDNLAVNDPKVGPVSCPVSVLQPGETVTCTSTYTVTAADAAAGHVANTAQATGTAGGDPVTSPPASEDVPLVAPPSIDVLKHVDEPGPFHVGDTVHYTYTVSNTGGTQLDNVSVTDDKVTGITCDSSTLAPRGSPGDRTQCHGTYVITAADADAGQVTNHAVAHGIADDQPVTSPETQATVEVVGPSSLSLAKAADTAGPVHVGQTVNYTYTGTNTGRTVLDQLLVTDDHATPVTCNATTLNPGASTTCHAAYVVTAADLALGHLTNRAEAAATNPDGDTVLSPPAEVRLPVAGEARLGIEKTADSAGPFRLGETVNYTYTVTNTGTLAIHGVTVTDDHVAGVTCDATTLNPGASTLCHGSYVITAGDVQAGHVTNTAHANGTDPDGEPVASPPDDATVTVVGEAVLSIEKTADSAGPFHVGDTVHYTYTVTNTGTRVIHGVTVTDDHVAGVTCDATTLNPGQSTLCHGSYVITAADAAVGHVTNTAHANGTDPEGRPVQSPPGDATVTVVSEAVLSIEKKADSAGPFHVGDTVHYTYTVKNTGTVAVHDIAVVDDHVTSVICDATTLNPGQSTLCHGSYVITAADVAAGHVLNKAHASGKDPEGRTVESPPGEATVETTSGASSLSITKQADVSGSAHVGDTVTYTYMVTNTGTTVLTDVAVADDRVAQVACDARTLKSGESTTCHGTYVVTAEDAKVGHVINTATASGRDPQGQLVESRPVSLCVTVSECPEKEKGEGCVKVPRPTAPPKHGGGGGGHLPDTGSPAGLAAAGLAGGGLLTLGGVLLYRARRRANADRFVG</sequence>
<dbReference type="STRING" id="2064.TR51_18800"/>
<feature type="region of interest" description="Disordered" evidence="1">
    <location>
        <begin position="1017"/>
        <end position="1045"/>
    </location>
</feature>
<keyword evidence="2" id="KW-1133">Transmembrane helix</keyword>
<evidence type="ECO:0000256" key="1">
    <source>
        <dbReference type="SAM" id="MobiDB-lite"/>
    </source>
</evidence>
<dbReference type="PANTHER" id="PTHR34819:SF3">
    <property type="entry name" value="CELL SURFACE PROTEIN"/>
    <property type="match status" value="1"/>
</dbReference>
<feature type="domain" description="DUF7507" evidence="3">
    <location>
        <begin position="827"/>
        <end position="922"/>
    </location>
</feature>
<evidence type="ECO:0000256" key="2">
    <source>
        <dbReference type="SAM" id="Phobius"/>
    </source>
</evidence>
<dbReference type="Proteomes" id="UP000032066">
    <property type="component" value="Unassembled WGS sequence"/>
</dbReference>
<dbReference type="NCBIfam" id="TIGR01167">
    <property type="entry name" value="LPXTG_anchor"/>
    <property type="match status" value="1"/>
</dbReference>
<dbReference type="InterPro" id="IPR047589">
    <property type="entry name" value="DUF11_rpt"/>
</dbReference>
<dbReference type="Pfam" id="PF24346">
    <property type="entry name" value="DUF7507"/>
    <property type="match status" value="7"/>
</dbReference>
<feature type="domain" description="DUF7507" evidence="3">
    <location>
        <begin position="496"/>
        <end position="595"/>
    </location>
</feature>
<comment type="caution">
    <text evidence="4">The sequence shown here is derived from an EMBL/GenBank/DDBJ whole genome shotgun (WGS) entry which is preliminary data.</text>
</comment>
<dbReference type="PANTHER" id="PTHR34819">
    <property type="entry name" value="LARGE CYSTEINE-RICH PERIPLASMIC PROTEIN OMCB"/>
    <property type="match status" value="1"/>
</dbReference>
<dbReference type="Gene3D" id="2.60.120.200">
    <property type="match status" value="1"/>
</dbReference>
<feature type="domain" description="DUF7507" evidence="3">
    <location>
        <begin position="609"/>
        <end position="704"/>
    </location>
</feature>
<dbReference type="InterPro" id="IPR013320">
    <property type="entry name" value="ConA-like_dom_sf"/>
</dbReference>
<dbReference type="SUPFAM" id="SSF49899">
    <property type="entry name" value="Concanavalin A-like lectins/glucanases"/>
    <property type="match status" value="1"/>
</dbReference>
<feature type="domain" description="DUF7507" evidence="3">
    <location>
        <begin position="936"/>
        <end position="1031"/>
    </location>
</feature>
<dbReference type="NCBIfam" id="TIGR01451">
    <property type="entry name" value="B_ant_repeat"/>
    <property type="match status" value="5"/>
</dbReference>
<protein>
    <recommendedName>
        <fullName evidence="3">DUF7507 domain-containing protein</fullName>
    </recommendedName>
</protein>
<dbReference type="InterPro" id="IPR051172">
    <property type="entry name" value="Chlamydia_OmcB"/>
</dbReference>
<dbReference type="AlphaFoldDB" id="A0A0D0PTC3"/>
<evidence type="ECO:0000259" key="3">
    <source>
        <dbReference type="Pfam" id="PF24346"/>
    </source>
</evidence>
<feature type="region of interest" description="Disordered" evidence="1">
    <location>
        <begin position="1159"/>
        <end position="1186"/>
    </location>
</feature>
<dbReference type="PATRIC" id="fig|2064.6.peg.4034"/>
<evidence type="ECO:0000313" key="4">
    <source>
        <dbReference type="EMBL" id="KIQ65794.1"/>
    </source>
</evidence>
<name>A0A0D0PTC3_KITGR</name>
<reference evidence="4 5" key="1">
    <citation type="submission" date="2015-02" db="EMBL/GenBank/DDBJ databases">
        <title>Draft genome sequence of Kitasatospora griseola MF730-N6, a bafilomycin, terpentecin and satosporin producer.</title>
        <authorList>
            <person name="Arens J.C."/>
            <person name="Haltli B."/>
            <person name="Kerr R.G."/>
        </authorList>
    </citation>
    <scope>NUCLEOTIDE SEQUENCE [LARGE SCALE GENOMIC DNA]</scope>
    <source>
        <strain evidence="4 5">MF730-N6</strain>
    </source>
</reference>
<feature type="domain" description="DUF7507" evidence="3">
    <location>
        <begin position="1045"/>
        <end position="1141"/>
    </location>
</feature>
<keyword evidence="5" id="KW-1185">Reference proteome</keyword>
<dbReference type="InterPro" id="IPR055354">
    <property type="entry name" value="DUF7507"/>
</dbReference>
<feature type="domain" description="DUF7507" evidence="3">
    <location>
        <begin position="386"/>
        <end position="483"/>
    </location>
</feature>